<dbReference type="InterPro" id="IPR052765">
    <property type="entry name" value="PGM-Related"/>
</dbReference>
<dbReference type="InterPro" id="IPR008698">
    <property type="entry name" value="NDUB7"/>
</dbReference>
<feature type="region of interest" description="Disordered" evidence="3">
    <location>
        <begin position="345"/>
        <end position="375"/>
    </location>
</feature>
<sequence>MSPHGHGTPKKATEEEMMEARLDLQFRDNCAHLLIPLNACRKDTFMMPWKCQHERHIYEKCQYLDLGIYSADHGHRKLVKPERIIIVRHGESMGNLDESTYVHVPDWKIPLTKQGYRDARLAGQKGYRDARLAGQKIKEHVGDKPLFIYTSPYLRTKQTLAGMVEAFDTNYIVGVREEPRLTEQQFGNFQNLATIRDSKQERARFGRFYYRFPEGESGLDVYNRATSFIATMFRDFSNEQIARDDLNVVIVTHGLTLRLMVMRWFQYSIADFENTYNPPNGGHVVMERRGGECARLQRTSEAHRGKGPKGGSEAWYELTPESLDLINLKPQRQFGSLWRLLSELPQEPTGTDEREMSWGTTLRSPEQSVDDSRDY</sequence>
<evidence type="ECO:0000313" key="4">
    <source>
        <dbReference type="EMBL" id="KAG5177807.1"/>
    </source>
</evidence>
<dbReference type="Gene3D" id="3.40.50.1240">
    <property type="entry name" value="Phosphoglycerate mutase-like"/>
    <property type="match status" value="1"/>
</dbReference>
<feature type="binding site" evidence="2">
    <location>
        <position position="155"/>
    </location>
    <ligand>
        <name>substrate</name>
    </ligand>
</feature>
<dbReference type="Pfam" id="PF05676">
    <property type="entry name" value="NDUF_B7"/>
    <property type="match status" value="1"/>
</dbReference>
<name>A0A836CA23_9STRA</name>
<dbReference type="SMART" id="SM00855">
    <property type="entry name" value="PGAM"/>
    <property type="match status" value="1"/>
</dbReference>
<gene>
    <name evidence="4" type="ORF">JKP88DRAFT_350542</name>
</gene>
<organism evidence="4 5">
    <name type="scientific">Tribonema minus</name>
    <dbReference type="NCBI Taxonomy" id="303371"/>
    <lineage>
        <taxon>Eukaryota</taxon>
        <taxon>Sar</taxon>
        <taxon>Stramenopiles</taxon>
        <taxon>Ochrophyta</taxon>
        <taxon>PX clade</taxon>
        <taxon>Xanthophyceae</taxon>
        <taxon>Tribonematales</taxon>
        <taxon>Tribonemataceae</taxon>
        <taxon>Tribonema</taxon>
    </lineage>
</organism>
<dbReference type="AlphaFoldDB" id="A0A836CA23"/>
<dbReference type="PANTHER" id="PTHR46192">
    <property type="entry name" value="BROAD-RANGE ACID PHOSPHATASE DET1"/>
    <property type="match status" value="1"/>
</dbReference>
<keyword evidence="5" id="KW-1185">Reference proteome</keyword>
<evidence type="ECO:0000256" key="2">
    <source>
        <dbReference type="PIRSR" id="PIRSR613078-2"/>
    </source>
</evidence>
<dbReference type="SUPFAM" id="SSF53254">
    <property type="entry name" value="Phosphoglycerate mutase-like"/>
    <property type="match status" value="1"/>
</dbReference>
<dbReference type="OrthoDB" id="10261749at2759"/>
<feature type="binding site" evidence="2">
    <location>
        <begin position="88"/>
        <end position="95"/>
    </location>
    <ligand>
        <name>substrate</name>
    </ligand>
</feature>
<accession>A0A836CA23</accession>
<dbReference type="Pfam" id="PF00300">
    <property type="entry name" value="His_Phos_1"/>
    <property type="match status" value="1"/>
</dbReference>
<dbReference type="GO" id="GO:0005739">
    <property type="term" value="C:mitochondrion"/>
    <property type="evidence" value="ECO:0007669"/>
    <property type="project" value="InterPro"/>
</dbReference>
<dbReference type="EMBL" id="JAFCMP010000521">
    <property type="protein sequence ID" value="KAG5177807.1"/>
    <property type="molecule type" value="Genomic_DNA"/>
</dbReference>
<protein>
    <submittedName>
        <fullName evidence="4">Histidine phosphatase superfamily</fullName>
    </submittedName>
</protein>
<comment type="caution">
    <text evidence="4">The sequence shown here is derived from an EMBL/GenBank/DDBJ whole genome shotgun (WGS) entry which is preliminary data.</text>
</comment>
<reference evidence="4" key="1">
    <citation type="submission" date="2021-02" db="EMBL/GenBank/DDBJ databases">
        <title>First Annotated Genome of the Yellow-green Alga Tribonema minus.</title>
        <authorList>
            <person name="Mahan K.M."/>
        </authorList>
    </citation>
    <scope>NUCLEOTIDE SEQUENCE</scope>
    <source>
        <strain evidence="4">UTEX B ZZ1240</strain>
    </source>
</reference>
<proteinExistence type="predicted"/>
<dbReference type="Proteomes" id="UP000664859">
    <property type="component" value="Unassembled WGS sequence"/>
</dbReference>
<evidence type="ECO:0000256" key="3">
    <source>
        <dbReference type="SAM" id="MobiDB-lite"/>
    </source>
</evidence>
<feature type="compositionally biased region" description="Polar residues" evidence="3">
    <location>
        <begin position="358"/>
        <end position="367"/>
    </location>
</feature>
<dbReference type="CDD" id="cd07067">
    <property type="entry name" value="HP_PGM_like"/>
    <property type="match status" value="1"/>
</dbReference>
<dbReference type="InterPro" id="IPR029033">
    <property type="entry name" value="His_PPase_superfam"/>
</dbReference>
<feature type="active site" description="Proton donor/acceptor" evidence="1">
    <location>
        <position position="89"/>
    </location>
</feature>
<evidence type="ECO:0000256" key="1">
    <source>
        <dbReference type="PIRSR" id="PIRSR613078-1"/>
    </source>
</evidence>
<feature type="active site" description="Proton donor/acceptor" evidence="1">
    <location>
        <position position="183"/>
    </location>
</feature>
<dbReference type="InterPro" id="IPR013078">
    <property type="entry name" value="His_Pase_superF_clade-1"/>
</dbReference>
<evidence type="ECO:0000313" key="5">
    <source>
        <dbReference type="Proteomes" id="UP000664859"/>
    </source>
</evidence>